<feature type="compositionally biased region" description="Basic and acidic residues" evidence="1">
    <location>
        <begin position="56"/>
        <end position="65"/>
    </location>
</feature>
<comment type="caution">
    <text evidence="2">The sequence shown here is derived from an EMBL/GenBank/DDBJ whole genome shotgun (WGS) entry which is preliminary data.</text>
</comment>
<dbReference type="Proteomes" id="UP001054945">
    <property type="component" value="Unassembled WGS sequence"/>
</dbReference>
<organism evidence="2 3">
    <name type="scientific">Caerostris extrusa</name>
    <name type="common">Bark spider</name>
    <name type="synonym">Caerostris bankana</name>
    <dbReference type="NCBI Taxonomy" id="172846"/>
    <lineage>
        <taxon>Eukaryota</taxon>
        <taxon>Metazoa</taxon>
        <taxon>Ecdysozoa</taxon>
        <taxon>Arthropoda</taxon>
        <taxon>Chelicerata</taxon>
        <taxon>Arachnida</taxon>
        <taxon>Araneae</taxon>
        <taxon>Araneomorphae</taxon>
        <taxon>Entelegynae</taxon>
        <taxon>Araneoidea</taxon>
        <taxon>Araneidae</taxon>
        <taxon>Caerostris</taxon>
    </lineage>
</organism>
<name>A0AAV4V0E4_CAEEX</name>
<dbReference type="EMBL" id="BPLR01013758">
    <property type="protein sequence ID" value="GIY63567.1"/>
    <property type="molecule type" value="Genomic_DNA"/>
</dbReference>
<proteinExistence type="predicted"/>
<protein>
    <submittedName>
        <fullName evidence="2">Uncharacterized protein</fullName>
    </submittedName>
</protein>
<evidence type="ECO:0000313" key="2">
    <source>
        <dbReference type="EMBL" id="GIY63567.1"/>
    </source>
</evidence>
<reference evidence="2 3" key="1">
    <citation type="submission" date="2021-06" db="EMBL/GenBank/DDBJ databases">
        <title>Caerostris extrusa draft genome.</title>
        <authorList>
            <person name="Kono N."/>
            <person name="Arakawa K."/>
        </authorList>
    </citation>
    <scope>NUCLEOTIDE SEQUENCE [LARGE SCALE GENOMIC DNA]</scope>
</reference>
<feature type="region of interest" description="Disordered" evidence="1">
    <location>
        <begin position="55"/>
        <end position="74"/>
    </location>
</feature>
<accession>A0AAV4V0E4</accession>
<keyword evidence="3" id="KW-1185">Reference proteome</keyword>
<evidence type="ECO:0000256" key="1">
    <source>
        <dbReference type="SAM" id="MobiDB-lite"/>
    </source>
</evidence>
<dbReference type="AlphaFoldDB" id="A0AAV4V0E4"/>
<evidence type="ECO:0000313" key="3">
    <source>
        <dbReference type="Proteomes" id="UP001054945"/>
    </source>
</evidence>
<gene>
    <name evidence="2" type="ORF">CEXT_352401</name>
</gene>
<sequence>MLKRKEMSQKTSKLSAQVLFQWELGPFLHRTLFRTCNARTFPHWDKTVSQVSPFLPEEKKGEETKKKKKEKKENTAQVSIDLVTEVFTCG</sequence>